<evidence type="ECO:0000256" key="1">
    <source>
        <dbReference type="ARBA" id="ARBA00022723"/>
    </source>
</evidence>
<evidence type="ECO:0000259" key="5">
    <source>
        <dbReference type="Pfam" id="PF05567"/>
    </source>
</evidence>
<evidence type="ECO:0000313" key="7">
    <source>
        <dbReference type="Proteomes" id="UP000077255"/>
    </source>
</evidence>
<dbReference type="Gene3D" id="2.60.120.200">
    <property type="match status" value="1"/>
</dbReference>
<evidence type="ECO:0000256" key="3">
    <source>
        <dbReference type="SAM" id="MobiDB-lite"/>
    </source>
</evidence>
<protein>
    <recommendedName>
        <fullName evidence="5">PilY1 beta-propeller domain-containing protein</fullName>
    </recommendedName>
</protein>
<dbReference type="EMBL" id="CP014841">
    <property type="protein sequence ID" value="AND68642.1"/>
    <property type="molecule type" value="Genomic_DNA"/>
</dbReference>
<gene>
    <name evidence="6" type="ORF">ATSB10_11880</name>
</gene>
<organism evidence="6 7">
    <name type="scientific">Dyella thiooxydans</name>
    <dbReference type="NCBI Taxonomy" id="445710"/>
    <lineage>
        <taxon>Bacteria</taxon>
        <taxon>Pseudomonadati</taxon>
        <taxon>Pseudomonadota</taxon>
        <taxon>Gammaproteobacteria</taxon>
        <taxon>Lysobacterales</taxon>
        <taxon>Rhodanobacteraceae</taxon>
        <taxon>Dyella</taxon>
    </lineage>
</organism>
<keyword evidence="7" id="KW-1185">Reference proteome</keyword>
<feature type="region of interest" description="Disordered" evidence="3">
    <location>
        <begin position="1065"/>
        <end position="1086"/>
    </location>
</feature>
<dbReference type="Pfam" id="PF05567">
    <property type="entry name" value="T4P_PilY1"/>
    <property type="match status" value="1"/>
</dbReference>
<keyword evidence="1" id="KW-0479">Metal-binding</keyword>
<dbReference type="Proteomes" id="UP000077255">
    <property type="component" value="Chromosome"/>
</dbReference>
<dbReference type="RefSeq" id="WP_063671211.1">
    <property type="nucleotide sequence ID" value="NZ_CP014841.1"/>
</dbReference>
<dbReference type="STRING" id="445710.ATSB10_11880"/>
<dbReference type="GO" id="GO:0046872">
    <property type="term" value="F:metal ion binding"/>
    <property type="evidence" value="ECO:0007669"/>
    <property type="project" value="UniProtKB-KW"/>
</dbReference>
<feature type="compositionally biased region" description="Polar residues" evidence="3">
    <location>
        <begin position="1068"/>
        <end position="1077"/>
    </location>
</feature>
<accession>A0A160N0P0</accession>
<feature type="chain" id="PRO_5007818522" description="PilY1 beta-propeller domain-containing protein" evidence="4">
    <location>
        <begin position="24"/>
        <end position="1086"/>
    </location>
</feature>
<sequence length="1086" mass="113321">MKRNSLIASALLTLLCFGGAARATTYTDNFSGTQSTLDWKALDYACLTAGSGTGSIPKCSSPNDQAGYGALRLTPAVNNQTGAILSNFSFPLSQGLQVTFTTYTYGGNSGGTAGDGADGITFFMTDGTKPVPSTAGALGGSLGYSCSNVNGKYEGLANAYLGLGIDEFGNFLNSGDNTNTGVVNTHYSGDMSLGSNSWYNGGRQYQPMRIGLRGAGNLTWAYLQSLNPNYYSGSPNKSKLTAVCSSGKYVGSDGDSVSLPAYTNYAVIPGGYRVLPNSQKIAKESASTRTDAYPITYKITISPSGLLNFAYSYNNGAFTPVLANRLITQDNGPLPSALRFGFSSGTGGSNNVHEITCFQASPLQSNSSAATNTIQSGEVKIGSQVYLATYTTDNWWGSVQSLPLVTTNGTLSISTQANWDASCVLTGGACPAMGTDASGNATTTVTAESPSSRQLMTWNPTSAQGVGLQWSNLTTTQQAALNSTDSLGQDRVSWLRGVRSVEQLQPSPGNLRARTKVLGDVIDSSPTFVGAPVSGTLPDSFADALYSNASIPESASGAQSYSAFVTAQTGRTNMVYVGANDGLLHGFEAGSYDSSGNYVSTNNDGKELVGFLPSGLLTGSKLVNLTSPVYTHDFYVDATPSVGDLFYGNAWHTWLVGGVGTSGSEIYALDITNPGNFSESNAASLVKGDWIGGSGTLSHLGQTVGTPIIARMHNGQWAIIFGNGLGSGTSAGVYIGLVDSTTGAVTFQFLDTGIGSSTLANGISYVTSADLDGDHIVDYLYAGDLQGNVWRFDVTSKNSNSWSVSKYGANGSAFNPLLVAKDASGNRQPITTAPVVASVRTGNTNRLMVFFGTGRKTPFTASQGDQYANGTQTFYGIWDYDMSNWNSIASIKYATLSGAQSISRSTLLQQALVSQTAGSGNGQVLGYRTLSTSNVVCWKGSTDCTSNDNEYGWYFDLPDTDEQIIYNPTIVEGAVVVNTAVPPTISAIQCNPGLQTGWTMAFDPASGGGVKNGFFPGISGGFGASGDGSVTSGIRLDAVGTVTTVKYGGDTYIVTQTVQGAAKLSKVNPPNNENPSRVSWREIRSN</sequence>
<evidence type="ECO:0000256" key="4">
    <source>
        <dbReference type="SAM" id="SignalP"/>
    </source>
</evidence>
<feature type="signal peptide" evidence="4">
    <location>
        <begin position="1"/>
        <end position="23"/>
    </location>
</feature>
<dbReference type="SUPFAM" id="SSF49899">
    <property type="entry name" value="Concanavalin A-like lectins/glucanases"/>
    <property type="match status" value="1"/>
</dbReference>
<name>A0A160N0P0_9GAMM</name>
<dbReference type="PATRIC" id="fig|445710.3.peg.1183"/>
<evidence type="ECO:0000313" key="6">
    <source>
        <dbReference type="EMBL" id="AND68642.1"/>
    </source>
</evidence>
<keyword evidence="2" id="KW-0106">Calcium</keyword>
<keyword evidence="4" id="KW-0732">Signal</keyword>
<dbReference type="KEGG" id="dtx:ATSB10_11880"/>
<dbReference type="OrthoDB" id="7156875at2"/>
<dbReference type="InterPro" id="IPR008707">
    <property type="entry name" value="B-propeller_PilY1"/>
</dbReference>
<evidence type="ECO:0000256" key="2">
    <source>
        <dbReference type="ARBA" id="ARBA00022837"/>
    </source>
</evidence>
<proteinExistence type="predicted"/>
<dbReference type="InterPro" id="IPR013320">
    <property type="entry name" value="ConA-like_dom_sf"/>
</dbReference>
<feature type="domain" description="PilY1 beta-propeller" evidence="5">
    <location>
        <begin position="518"/>
        <end position="883"/>
    </location>
</feature>
<reference evidence="6 7" key="1">
    <citation type="submission" date="2016-02" db="EMBL/GenBank/DDBJ databases">
        <title>Complete genome sequencing and analysis of ATSB10, Dyella thiooxydans isolated from rhizosphere soil of sunflower (Helianthus annuus L.).</title>
        <authorList>
            <person name="Lee Y."/>
            <person name="Hwangbo K."/>
            <person name="Chung H."/>
            <person name="Yoo J."/>
            <person name="Kim K.Y."/>
            <person name="Sa T.M."/>
            <person name="Um Y."/>
            <person name="Madhaiyan M."/>
        </authorList>
    </citation>
    <scope>NUCLEOTIDE SEQUENCE [LARGE SCALE GENOMIC DNA]</scope>
    <source>
        <strain evidence="6 7">ATSB10</strain>
    </source>
</reference>
<dbReference type="AlphaFoldDB" id="A0A160N0P0"/>